<comment type="caution">
    <text evidence="2">The sequence shown here is derived from an EMBL/GenBank/DDBJ whole genome shotgun (WGS) entry which is preliminary data.</text>
</comment>
<feature type="transmembrane region" description="Helical" evidence="1">
    <location>
        <begin position="57"/>
        <end position="74"/>
    </location>
</feature>
<dbReference type="Proteomes" id="UP000615446">
    <property type="component" value="Unassembled WGS sequence"/>
</dbReference>
<keyword evidence="1" id="KW-1133">Transmembrane helix</keyword>
<keyword evidence="1" id="KW-0472">Membrane</keyword>
<organism evidence="2 3">
    <name type="scientific">Rhizophagus clarus</name>
    <dbReference type="NCBI Taxonomy" id="94130"/>
    <lineage>
        <taxon>Eukaryota</taxon>
        <taxon>Fungi</taxon>
        <taxon>Fungi incertae sedis</taxon>
        <taxon>Mucoromycota</taxon>
        <taxon>Glomeromycotina</taxon>
        <taxon>Glomeromycetes</taxon>
        <taxon>Glomerales</taxon>
        <taxon>Glomeraceae</taxon>
        <taxon>Rhizophagus</taxon>
    </lineage>
</organism>
<feature type="transmembrane region" description="Helical" evidence="1">
    <location>
        <begin position="80"/>
        <end position="100"/>
    </location>
</feature>
<sequence length="156" mass="18822">MNFSLRVGLAQYNKPSGFYFKFATAYKTIAIKLQLTTERHHVYHVMINHLKFSFNKLSFFPFTLTLSLIFPFPFPFRFFSFPFLSLPFPSLPFFPFLFFIRLLRISLDAELTVFRHVDQHFRTFKRVGIIYASKIQLEIWSVSWKFCDVWKIRSFF</sequence>
<dbReference type="AlphaFoldDB" id="A0A8H3MBC8"/>
<name>A0A8H3MBC8_9GLOM</name>
<dbReference type="EMBL" id="BLAL01000295">
    <property type="protein sequence ID" value="GET00922.1"/>
    <property type="molecule type" value="Genomic_DNA"/>
</dbReference>
<accession>A0A8H3MBC8</accession>
<reference evidence="2" key="1">
    <citation type="submission" date="2019-10" db="EMBL/GenBank/DDBJ databases">
        <title>Conservation and host-specific expression of non-tandemly repeated heterogenous ribosome RNA gene in arbuscular mycorrhizal fungi.</title>
        <authorList>
            <person name="Maeda T."/>
            <person name="Kobayashi Y."/>
            <person name="Nakagawa T."/>
            <person name="Ezawa T."/>
            <person name="Yamaguchi K."/>
            <person name="Bino T."/>
            <person name="Nishimoto Y."/>
            <person name="Shigenobu S."/>
            <person name="Kawaguchi M."/>
        </authorList>
    </citation>
    <scope>NUCLEOTIDE SEQUENCE</scope>
    <source>
        <strain evidence="2">HR1</strain>
    </source>
</reference>
<keyword evidence="1" id="KW-0812">Transmembrane</keyword>
<evidence type="ECO:0000313" key="3">
    <source>
        <dbReference type="Proteomes" id="UP000615446"/>
    </source>
</evidence>
<gene>
    <name evidence="2" type="ORF">RCL2_002736100</name>
</gene>
<protein>
    <submittedName>
        <fullName evidence="2">Uncharacterized protein</fullName>
    </submittedName>
</protein>
<evidence type="ECO:0000256" key="1">
    <source>
        <dbReference type="SAM" id="Phobius"/>
    </source>
</evidence>
<evidence type="ECO:0000313" key="2">
    <source>
        <dbReference type="EMBL" id="GET00922.1"/>
    </source>
</evidence>
<proteinExistence type="predicted"/>